<dbReference type="InterPro" id="IPR046357">
    <property type="entry name" value="PPIase_dom_sf"/>
</dbReference>
<evidence type="ECO:0000256" key="3">
    <source>
        <dbReference type="ARBA" id="ARBA00006577"/>
    </source>
</evidence>
<dbReference type="PANTHER" id="PTHR47861">
    <property type="entry name" value="FKBP-TYPE PEPTIDYL-PROLYL CIS-TRANS ISOMERASE SLYD"/>
    <property type="match status" value="1"/>
</dbReference>
<reference evidence="9 10" key="1">
    <citation type="journal article" date="2010" name="Stand. Genomic Sci.">
        <title>Complete genome sequence of Meiothermus ruber type strain (21).</title>
        <authorList>
            <person name="Tindall B.J."/>
            <person name="Sikorski J."/>
            <person name="Lucas S."/>
            <person name="Goltsman E."/>
            <person name="Copeland A."/>
            <person name="Glavina Del Rio T."/>
            <person name="Nolan M."/>
            <person name="Tice H."/>
            <person name="Cheng J.F."/>
            <person name="Han C."/>
            <person name="Pitluck S."/>
            <person name="Liolios K."/>
            <person name="Ivanova N."/>
            <person name="Mavromatis K."/>
            <person name="Ovchinnikova G."/>
            <person name="Pati A."/>
            <person name="Fahnrich R."/>
            <person name="Goodwin L."/>
            <person name="Chen A."/>
            <person name="Palaniappan K."/>
            <person name="Land M."/>
            <person name="Hauser L."/>
            <person name="Chang Y.J."/>
            <person name="Jeffries C.D."/>
            <person name="Rohde M."/>
            <person name="Goker M."/>
            <person name="Woyke T."/>
            <person name="Bristow J."/>
            <person name="Eisen J.A."/>
            <person name="Markowitz V."/>
            <person name="Hugenholtz P."/>
            <person name="Kyrpides N.C."/>
            <person name="Klenk H.P."/>
            <person name="Lapidus A."/>
        </authorList>
    </citation>
    <scope>NUCLEOTIDE SEQUENCE [LARGE SCALE GENOMIC DNA]</scope>
    <source>
        <strain evidence="10">ATCC 35948 / DSM 1279 / VKM B-1258 / 21</strain>
    </source>
</reference>
<evidence type="ECO:0000256" key="4">
    <source>
        <dbReference type="ARBA" id="ARBA00013194"/>
    </source>
</evidence>
<dbReference type="KEGG" id="mrb:Mrub_1473"/>
<dbReference type="SUPFAM" id="SSF54534">
    <property type="entry name" value="FKBP-like"/>
    <property type="match status" value="1"/>
</dbReference>
<evidence type="ECO:0000256" key="8">
    <source>
        <dbReference type="ARBA" id="ARBA00023235"/>
    </source>
</evidence>
<proteinExistence type="inferred from homology"/>
<comment type="subcellular location">
    <subcellularLocation>
        <location evidence="2">Cytoplasm</location>
    </subcellularLocation>
</comment>
<evidence type="ECO:0000256" key="1">
    <source>
        <dbReference type="ARBA" id="ARBA00000971"/>
    </source>
</evidence>
<protein>
    <recommendedName>
        <fullName evidence="4">peptidylprolyl isomerase</fullName>
        <ecNumber evidence="4">5.2.1.8</ecNumber>
    </recommendedName>
</protein>
<evidence type="ECO:0000256" key="7">
    <source>
        <dbReference type="ARBA" id="ARBA00023186"/>
    </source>
</evidence>
<dbReference type="EC" id="5.2.1.8" evidence="4"/>
<comment type="similarity">
    <text evidence="3">Belongs to the FKBP-type PPIase family.</text>
</comment>
<keyword evidence="7" id="KW-0143">Chaperone</keyword>
<evidence type="ECO:0000313" key="9">
    <source>
        <dbReference type="EMBL" id="ADD28235.1"/>
    </source>
</evidence>
<keyword evidence="5" id="KW-0963">Cytoplasm</keyword>
<dbReference type="PANTHER" id="PTHR47861:SF3">
    <property type="entry name" value="FKBP-TYPE PEPTIDYL-PROLYL CIS-TRANS ISOMERASE SLYD"/>
    <property type="match status" value="1"/>
</dbReference>
<keyword evidence="8 9" id="KW-0413">Isomerase</keyword>
<evidence type="ECO:0000256" key="6">
    <source>
        <dbReference type="ARBA" id="ARBA00023110"/>
    </source>
</evidence>
<comment type="catalytic activity">
    <reaction evidence="1">
        <text>[protein]-peptidylproline (omega=180) = [protein]-peptidylproline (omega=0)</text>
        <dbReference type="Rhea" id="RHEA:16237"/>
        <dbReference type="Rhea" id="RHEA-COMP:10747"/>
        <dbReference type="Rhea" id="RHEA-COMP:10748"/>
        <dbReference type="ChEBI" id="CHEBI:83833"/>
        <dbReference type="ChEBI" id="CHEBI:83834"/>
        <dbReference type="EC" id="5.2.1.8"/>
    </reaction>
</comment>
<dbReference type="Proteomes" id="UP000006655">
    <property type="component" value="Chromosome"/>
</dbReference>
<organism evidence="9 10">
    <name type="scientific">Meiothermus ruber (strain ATCC 35948 / DSM 1279 / VKM B-1258 / 21)</name>
    <name type="common">Thermus ruber</name>
    <dbReference type="NCBI Taxonomy" id="504728"/>
    <lineage>
        <taxon>Bacteria</taxon>
        <taxon>Thermotogati</taxon>
        <taxon>Deinococcota</taxon>
        <taxon>Deinococci</taxon>
        <taxon>Thermales</taxon>
        <taxon>Thermaceae</taxon>
        <taxon>Meiothermus</taxon>
    </lineage>
</organism>
<keyword evidence="6" id="KW-0697">Rotamase</keyword>
<gene>
    <name evidence="9" type="ordered locus">Mrub_1473</name>
</gene>
<dbReference type="Gene3D" id="3.10.50.40">
    <property type="match status" value="1"/>
</dbReference>
<sequence>MQVDNTSVVKLEYQLWVDGRKLEGTEGQPTTILMGHAPELPPGLEANLLGKMPGSYQIFLPPEPYNPDLRTIVPAADLPEPPRLGAGYGGESPDGRWLLYRVVHIDGEQVTLDANPPLAGKALEYRLIIHSVRPATPEELEHGHVHGEGGVQH</sequence>
<evidence type="ECO:0000313" key="10">
    <source>
        <dbReference type="Proteomes" id="UP000006655"/>
    </source>
</evidence>
<evidence type="ECO:0000256" key="5">
    <source>
        <dbReference type="ARBA" id="ARBA00022490"/>
    </source>
</evidence>
<evidence type="ECO:0000256" key="2">
    <source>
        <dbReference type="ARBA" id="ARBA00004496"/>
    </source>
</evidence>
<name>A0A806DIL0_MEIRD</name>
<dbReference type="EMBL" id="CP001743">
    <property type="protein sequence ID" value="ADD28235.1"/>
    <property type="molecule type" value="Genomic_DNA"/>
</dbReference>
<accession>A0A806DIL0</accession>
<keyword evidence="10" id="KW-1185">Reference proteome</keyword>
<dbReference type="GO" id="GO:0003755">
    <property type="term" value="F:peptidyl-prolyl cis-trans isomerase activity"/>
    <property type="evidence" value="ECO:0007669"/>
    <property type="project" value="UniProtKB-KW"/>
</dbReference>
<dbReference type="AlphaFoldDB" id="A0A806DIL0"/>
<dbReference type="GO" id="GO:0005737">
    <property type="term" value="C:cytoplasm"/>
    <property type="evidence" value="ECO:0007669"/>
    <property type="project" value="UniProtKB-SubCell"/>
</dbReference>